<dbReference type="InterPro" id="IPR045565">
    <property type="entry name" value="Phage_capsid_2"/>
</dbReference>
<sequence length="330" mass="37087">MEFNLSIADILRTKYSTIFEREIQQVTSILEPYCSVLPGRGKDMEIPYVGKTEFKEIGNRFVEASPHELSMGKRVIKPQRYADSLHKDDIDNILLNDLELSISDFIAEMKKAGKRLLDQVLLGVVPDTDNPGKFRIRTTSDSVCGGMLAPNYTGNSGATLTNLDPSLVVPADFKMDGTKNPAGFLLDQIVEAKRMLEENYAWDEASGDTLCLAISSTMKAQMIMWEEQKNKNYGFSVLEHGKVNPMLNVRFLVTNMLPFDEDGNRICPMWVKSRLVLSPWDQMKFSIVRPDKYQNLSVVRADAACMYGASRKDEKSFVQILCKEKATAGA</sequence>
<evidence type="ECO:0000313" key="1">
    <source>
        <dbReference type="EMBL" id="DAE00709.1"/>
    </source>
</evidence>
<protein>
    <submittedName>
        <fullName evidence="1">Major capsid protein</fullName>
    </submittedName>
</protein>
<reference evidence="1" key="1">
    <citation type="journal article" date="2021" name="Proc. Natl. Acad. Sci. U.S.A.">
        <title>A Catalog of Tens of Thousands of Viruses from Human Metagenomes Reveals Hidden Associations with Chronic Diseases.</title>
        <authorList>
            <person name="Tisza M.J."/>
            <person name="Buck C.B."/>
        </authorList>
    </citation>
    <scope>NUCLEOTIDE SEQUENCE</scope>
    <source>
        <strain evidence="1">Ct0X023</strain>
    </source>
</reference>
<dbReference type="EMBL" id="BK015308">
    <property type="protein sequence ID" value="DAE00709.1"/>
    <property type="molecule type" value="Genomic_DNA"/>
</dbReference>
<organism evidence="1">
    <name type="scientific">Siphoviridae sp. ct0X023</name>
    <dbReference type="NCBI Taxonomy" id="2825295"/>
    <lineage>
        <taxon>Viruses</taxon>
        <taxon>Duplodnaviria</taxon>
        <taxon>Heunggongvirae</taxon>
        <taxon>Uroviricota</taxon>
        <taxon>Caudoviricetes</taxon>
    </lineage>
</organism>
<accession>A0A8S5P233</accession>
<dbReference type="Pfam" id="PF19821">
    <property type="entry name" value="Phage_capsid_2"/>
    <property type="match status" value="1"/>
</dbReference>
<name>A0A8S5P233_9CAUD</name>
<proteinExistence type="predicted"/>